<keyword evidence="1" id="KW-0732">Signal</keyword>
<feature type="signal peptide" evidence="1">
    <location>
        <begin position="1"/>
        <end position="15"/>
    </location>
</feature>
<evidence type="ECO:0000313" key="3">
    <source>
        <dbReference type="Proteomes" id="UP000886595"/>
    </source>
</evidence>
<sequence>MHTLFFFFLFHFVWSDRFFPHQFFQMGFSRSDLFLQILSSTCTPAAICFREEDQNLEVQSSIKHDDGLFREDAEMVMKSLGLLTDSESEGLQKRYSSEELSNLFEEKEPSLEEVKQAFDVLMKTEMGFLIQ</sequence>
<dbReference type="EMBL" id="JAAMPC010000006">
    <property type="protein sequence ID" value="KAG2307609.1"/>
    <property type="molecule type" value="Genomic_DNA"/>
</dbReference>
<dbReference type="OrthoDB" id="26525at2759"/>
<evidence type="ECO:0000256" key="1">
    <source>
        <dbReference type="SAM" id="SignalP"/>
    </source>
</evidence>
<name>A0A8X7SIF3_BRACI</name>
<protein>
    <submittedName>
        <fullName evidence="2">Uncharacterized protein</fullName>
    </submittedName>
</protein>
<dbReference type="Proteomes" id="UP000886595">
    <property type="component" value="Unassembled WGS sequence"/>
</dbReference>
<organism evidence="2 3">
    <name type="scientific">Brassica carinata</name>
    <name type="common">Ethiopian mustard</name>
    <name type="synonym">Abyssinian cabbage</name>
    <dbReference type="NCBI Taxonomy" id="52824"/>
    <lineage>
        <taxon>Eukaryota</taxon>
        <taxon>Viridiplantae</taxon>
        <taxon>Streptophyta</taxon>
        <taxon>Embryophyta</taxon>
        <taxon>Tracheophyta</taxon>
        <taxon>Spermatophyta</taxon>
        <taxon>Magnoliopsida</taxon>
        <taxon>eudicotyledons</taxon>
        <taxon>Gunneridae</taxon>
        <taxon>Pentapetalae</taxon>
        <taxon>rosids</taxon>
        <taxon>malvids</taxon>
        <taxon>Brassicales</taxon>
        <taxon>Brassicaceae</taxon>
        <taxon>Brassiceae</taxon>
        <taxon>Brassica</taxon>
    </lineage>
</organism>
<keyword evidence="3" id="KW-1185">Reference proteome</keyword>
<comment type="caution">
    <text evidence="2">The sequence shown here is derived from an EMBL/GenBank/DDBJ whole genome shotgun (WGS) entry which is preliminary data.</text>
</comment>
<gene>
    <name evidence="2" type="ORF">Bca52824_027357</name>
</gene>
<feature type="chain" id="PRO_5036495925" evidence="1">
    <location>
        <begin position="16"/>
        <end position="131"/>
    </location>
</feature>
<dbReference type="AlphaFoldDB" id="A0A8X7SIF3"/>
<accession>A0A8X7SIF3</accession>
<evidence type="ECO:0000313" key="2">
    <source>
        <dbReference type="EMBL" id="KAG2307609.1"/>
    </source>
</evidence>
<proteinExistence type="predicted"/>
<reference evidence="2 3" key="1">
    <citation type="submission" date="2020-02" db="EMBL/GenBank/DDBJ databases">
        <authorList>
            <person name="Ma Q."/>
            <person name="Huang Y."/>
            <person name="Song X."/>
            <person name="Pei D."/>
        </authorList>
    </citation>
    <scope>NUCLEOTIDE SEQUENCE [LARGE SCALE GENOMIC DNA]</scope>
    <source>
        <strain evidence="2">Sxm20200214</strain>
        <tissue evidence="2">Leaf</tissue>
    </source>
</reference>